<organism evidence="1 2">
    <name type="scientific">Urbifossiella limnaea</name>
    <dbReference type="NCBI Taxonomy" id="2528023"/>
    <lineage>
        <taxon>Bacteria</taxon>
        <taxon>Pseudomonadati</taxon>
        <taxon>Planctomycetota</taxon>
        <taxon>Planctomycetia</taxon>
        <taxon>Gemmatales</taxon>
        <taxon>Gemmataceae</taxon>
        <taxon>Urbifossiella</taxon>
    </lineage>
</organism>
<name>A0A517XQD7_9BACT</name>
<dbReference type="KEGG" id="uli:ETAA1_16570"/>
<evidence type="ECO:0000313" key="1">
    <source>
        <dbReference type="EMBL" id="QDU19721.1"/>
    </source>
</evidence>
<protein>
    <submittedName>
        <fullName evidence="1">Uncharacterized protein</fullName>
    </submittedName>
</protein>
<proteinExistence type="predicted"/>
<dbReference type="RefSeq" id="WP_202920746.1">
    <property type="nucleotide sequence ID" value="NZ_CP036273.1"/>
</dbReference>
<dbReference type="Proteomes" id="UP000319576">
    <property type="component" value="Chromosome"/>
</dbReference>
<dbReference type="AlphaFoldDB" id="A0A517XQD7"/>
<reference evidence="1 2" key="1">
    <citation type="submission" date="2019-02" db="EMBL/GenBank/DDBJ databases">
        <title>Deep-cultivation of Planctomycetes and their phenomic and genomic characterization uncovers novel biology.</title>
        <authorList>
            <person name="Wiegand S."/>
            <person name="Jogler M."/>
            <person name="Boedeker C."/>
            <person name="Pinto D."/>
            <person name="Vollmers J."/>
            <person name="Rivas-Marin E."/>
            <person name="Kohn T."/>
            <person name="Peeters S.H."/>
            <person name="Heuer A."/>
            <person name="Rast P."/>
            <person name="Oberbeckmann S."/>
            <person name="Bunk B."/>
            <person name="Jeske O."/>
            <person name="Meyerdierks A."/>
            <person name="Storesund J.E."/>
            <person name="Kallscheuer N."/>
            <person name="Luecker S."/>
            <person name="Lage O.M."/>
            <person name="Pohl T."/>
            <person name="Merkel B.J."/>
            <person name="Hornburger P."/>
            <person name="Mueller R.-W."/>
            <person name="Bruemmer F."/>
            <person name="Labrenz M."/>
            <person name="Spormann A.M."/>
            <person name="Op den Camp H."/>
            <person name="Overmann J."/>
            <person name="Amann R."/>
            <person name="Jetten M.S.M."/>
            <person name="Mascher T."/>
            <person name="Medema M.H."/>
            <person name="Devos D.P."/>
            <person name="Kaster A.-K."/>
            <person name="Ovreas L."/>
            <person name="Rohde M."/>
            <person name="Galperin M.Y."/>
            <person name="Jogler C."/>
        </authorList>
    </citation>
    <scope>NUCLEOTIDE SEQUENCE [LARGE SCALE GENOMIC DNA]</scope>
    <source>
        <strain evidence="1 2">ETA_A1</strain>
    </source>
</reference>
<dbReference type="EMBL" id="CP036273">
    <property type="protein sequence ID" value="QDU19721.1"/>
    <property type="molecule type" value="Genomic_DNA"/>
</dbReference>
<accession>A0A517XQD7</accession>
<evidence type="ECO:0000313" key="2">
    <source>
        <dbReference type="Proteomes" id="UP000319576"/>
    </source>
</evidence>
<keyword evidence="2" id="KW-1185">Reference proteome</keyword>
<gene>
    <name evidence="1" type="ORF">ETAA1_16570</name>
</gene>
<sequence>MERVSDGWITTGSVGGHQTAVTTFLRARGMRVTGEQSGEVHARHEACWFGPVLGRLAPLRWLPYQAVIKLQHRERGVGVRAEFEAAAPPDGRRAADYRTLFARWMAELRQVLPDTGPGVSAVPPA</sequence>